<dbReference type="Pfam" id="PF00496">
    <property type="entry name" value="SBP_bac_5"/>
    <property type="match status" value="1"/>
</dbReference>
<sequence length="591" mass="66589">MLDDSEHETCDSKSWRRRNVLQAAGLAGVTGLAGCIGGETDDDGDTDDSAFVTPEVVPPENMQFNSYNDNNYPWRAGLILFDDFVYFEKLENTFQPGIVTDWTVTETDATLDVRENVPWHDGGEVTADDVVRKLKIEIYDGSNLGNYVDVGGIDATDDYTVELAFDQPLAEDMFLNFLMEISLDTPESHYQEFLEDFEDGGEGENSAGEMLGEYTIDEPIGSGPFAFDGTAEQELHLERFDDHPDADDINFTGYHFRFLDTNEARWQEIESGQIDGLHTVFTPPNIVEGFPDHIEEFRIEANYGMGIMWNHDHEHFGQREVRQAIAHVIDREETAQNAGPDTEAPVGIPSGVLSNHDGSAEEWLGEYADEFNEYETDTDRAAELLESAGFQRDDGTWYDENGDVLEFQVKAPGGYSDWVDGIQTFNQHLNDFGIEAEFLARDEAAYWGQDIYGDEGFDVALHEWANVQRHPYFSLEWLLDSGDNENVRNYDASEIELPPLGEESGSERYVPADDLEELALADGTDEERTHVQRLAWAVNQDLVMLPIMEKQDQSFIATERFDAVSPDDPDAHVDFPTTYLVRQGKLTAKSE</sequence>
<dbReference type="Proteomes" id="UP000766904">
    <property type="component" value="Unassembled WGS sequence"/>
</dbReference>
<comment type="caution">
    <text evidence="5">The sequence shown here is derived from an EMBL/GenBank/DDBJ whole genome shotgun (WGS) entry which is preliminary data.</text>
</comment>
<dbReference type="GO" id="GO:1904680">
    <property type="term" value="F:peptide transmembrane transporter activity"/>
    <property type="evidence" value="ECO:0007669"/>
    <property type="project" value="TreeGrafter"/>
</dbReference>
<evidence type="ECO:0000256" key="2">
    <source>
        <dbReference type="ARBA" id="ARBA00022448"/>
    </source>
</evidence>
<name>A0A8J8TQC5_9EURY</name>
<keyword evidence="2" id="KW-0813">Transport</keyword>
<feature type="domain" description="Solute-binding protein family 5" evidence="4">
    <location>
        <begin position="94"/>
        <end position="485"/>
    </location>
</feature>
<organism evidence="5 6">
    <name type="scientific">Natronococcus pandeyae</name>
    <dbReference type="NCBI Taxonomy" id="2055836"/>
    <lineage>
        <taxon>Archaea</taxon>
        <taxon>Methanobacteriati</taxon>
        <taxon>Methanobacteriota</taxon>
        <taxon>Stenosarchaea group</taxon>
        <taxon>Halobacteria</taxon>
        <taxon>Halobacteriales</taxon>
        <taxon>Natrialbaceae</taxon>
        <taxon>Natronococcus</taxon>
    </lineage>
</organism>
<keyword evidence="3" id="KW-0732">Signal</keyword>
<proteinExistence type="inferred from homology"/>
<dbReference type="InterPro" id="IPR039424">
    <property type="entry name" value="SBP_5"/>
</dbReference>
<evidence type="ECO:0000256" key="3">
    <source>
        <dbReference type="ARBA" id="ARBA00022729"/>
    </source>
</evidence>
<dbReference type="AlphaFoldDB" id="A0A8J8TQC5"/>
<dbReference type="PANTHER" id="PTHR30290">
    <property type="entry name" value="PERIPLASMIC BINDING COMPONENT OF ABC TRANSPORTER"/>
    <property type="match status" value="1"/>
</dbReference>
<reference evidence="5" key="1">
    <citation type="submission" date="2017-11" db="EMBL/GenBank/DDBJ databases">
        <authorList>
            <person name="Kajale S.C."/>
            <person name="Sharma A."/>
        </authorList>
    </citation>
    <scope>NUCLEOTIDE SEQUENCE</scope>
    <source>
        <strain evidence="5">LS1_42</strain>
    </source>
</reference>
<dbReference type="EMBL" id="PHNJ01000015">
    <property type="protein sequence ID" value="TYL36745.1"/>
    <property type="molecule type" value="Genomic_DNA"/>
</dbReference>
<comment type="similarity">
    <text evidence="1">Belongs to the bacterial solute-binding protein 5 family.</text>
</comment>
<dbReference type="Gene3D" id="3.10.105.10">
    <property type="entry name" value="Dipeptide-binding Protein, Domain 3"/>
    <property type="match status" value="1"/>
</dbReference>
<evidence type="ECO:0000313" key="5">
    <source>
        <dbReference type="EMBL" id="TYL36745.1"/>
    </source>
</evidence>
<gene>
    <name evidence="5" type="ORF">CV102_20940</name>
</gene>
<evidence type="ECO:0000259" key="4">
    <source>
        <dbReference type="Pfam" id="PF00496"/>
    </source>
</evidence>
<dbReference type="OrthoDB" id="233597at2157"/>
<dbReference type="InterPro" id="IPR000914">
    <property type="entry name" value="SBP_5_dom"/>
</dbReference>
<dbReference type="RefSeq" id="WP_148859949.1">
    <property type="nucleotide sequence ID" value="NZ_PHNJ01000015.1"/>
</dbReference>
<dbReference type="SUPFAM" id="SSF53850">
    <property type="entry name" value="Periplasmic binding protein-like II"/>
    <property type="match status" value="1"/>
</dbReference>
<accession>A0A8J8TQC5</accession>
<dbReference type="PANTHER" id="PTHR30290:SF9">
    <property type="entry name" value="OLIGOPEPTIDE-BINDING PROTEIN APPA"/>
    <property type="match status" value="1"/>
</dbReference>
<evidence type="ECO:0000313" key="6">
    <source>
        <dbReference type="Proteomes" id="UP000766904"/>
    </source>
</evidence>
<keyword evidence="6" id="KW-1185">Reference proteome</keyword>
<protein>
    <submittedName>
        <fullName evidence="5">ABC transporter substrate-binding protein</fullName>
    </submittedName>
</protein>
<dbReference type="Gene3D" id="3.40.190.10">
    <property type="entry name" value="Periplasmic binding protein-like II"/>
    <property type="match status" value="1"/>
</dbReference>
<dbReference type="GO" id="GO:0015833">
    <property type="term" value="P:peptide transport"/>
    <property type="evidence" value="ECO:0007669"/>
    <property type="project" value="TreeGrafter"/>
</dbReference>
<evidence type="ECO:0000256" key="1">
    <source>
        <dbReference type="ARBA" id="ARBA00005695"/>
    </source>
</evidence>